<reference evidence="1" key="1">
    <citation type="submission" date="2020-11" db="EMBL/GenBank/DDBJ databases">
        <title>Complete genome sequence of a novel pathogenic Methylobacterium strain isolated from rice in Vietnam.</title>
        <authorList>
            <person name="Lai K."/>
            <person name="Okazaki S."/>
            <person name="Higashi K."/>
            <person name="Mori H."/>
            <person name="Toyoda A."/>
            <person name="Kurokawa K."/>
        </authorList>
    </citation>
    <scope>NUCLEOTIDE SEQUENCE</scope>
    <source>
        <strain evidence="1">VL1</strain>
    </source>
</reference>
<dbReference type="KEGG" id="mind:mvi_25630"/>
<dbReference type="Gene3D" id="1.10.1070.20">
    <property type="match status" value="1"/>
</dbReference>
<gene>
    <name evidence="1" type="ORF">mvi_25630</name>
</gene>
<dbReference type="AlphaFoldDB" id="A0A8H8WTT5"/>
<proteinExistence type="predicted"/>
<organism evidence="1 2">
    <name type="scientific">Methylobacterium indicum</name>
    <dbReference type="NCBI Taxonomy" id="1775910"/>
    <lineage>
        <taxon>Bacteria</taxon>
        <taxon>Pseudomonadati</taxon>
        <taxon>Pseudomonadota</taxon>
        <taxon>Alphaproteobacteria</taxon>
        <taxon>Hyphomicrobiales</taxon>
        <taxon>Methylobacteriaceae</taxon>
        <taxon>Methylobacterium</taxon>
    </lineage>
</organism>
<accession>A0A8H8WTT5</accession>
<dbReference type="Proteomes" id="UP000663508">
    <property type="component" value="Chromosome"/>
</dbReference>
<evidence type="ECO:0000313" key="2">
    <source>
        <dbReference type="Proteomes" id="UP000663508"/>
    </source>
</evidence>
<protein>
    <submittedName>
        <fullName evidence="1">Uncharacterized protein</fullName>
    </submittedName>
</protein>
<sequence length="103" mass="11626">MLRLQTTDRRATVEAYAGRTKTAFYGPLPEGGVLKTRELMAELSAAFPDATKLWSDRIASLTDGQFHDIFARMPADWVSQQAVEFAVRMLRFNRQMIQEVGCA</sequence>
<dbReference type="EMBL" id="AP024145">
    <property type="protein sequence ID" value="BCM84102.1"/>
    <property type="molecule type" value="Genomic_DNA"/>
</dbReference>
<name>A0A8H8WTT5_9HYPH</name>
<evidence type="ECO:0000313" key="1">
    <source>
        <dbReference type="EMBL" id="BCM84102.1"/>
    </source>
</evidence>